<reference evidence="4" key="1">
    <citation type="submission" date="2017-02" db="UniProtKB">
        <authorList>
            <consortium name="WormBaseParasite"/>
        </authorList>
    </citation>
    <scope>IDENTIFICATION</scope>
</reference>
<dbReference type="WBParaSite" id="HPLM_0000124701-mRNA-1">
    <property type="protein sequence ID" value="HPLM_0000124701-mRNA-1"/>
    <property type="gene ID" value="HPLM_0000124701"/>
</dbReference>
<name>A0A0N4VVC7_HAEPC</name>
<evidence type="ECO:0000256" key="1">
    <source>
        <dbReference type="SAM" id="MobiDB-lite"/>
    </source>
</evidence>
<protein>
    <submittedName>
        <fullName evidence="4">PUM-HD domain-containing protein</fullName>
    </submittedName>
</protein>
<dbReference type="AlphaFoldDB" id="A0A0N4VVC7"/>
<dbReference type="EMBL" id="UZAF01001549">
    <property type="protein sequence ID" value="VDO08618.1"/>
    <property type="molecule type" value="Genomic_DNA"/>
</dbReference>
<gene>
    <name evidence="2" type="ORF">HPLM_LOCUS1245</name>
</gene>
<evidence type="ECO:0000313" key="3">
    <source>
        <dbReference type="Proteomes" id="UP000268014"/>
    </source>
</evidence>
<accession>A0A0N4VVC7</accession>
<keyword evidence="3" id="KW-1185">Reference proteome</keyword>
<sequence length="92" mass="10294">MKASSSFSNSVDGSPDGKNESSHDIGNDARKKLLDRLSEEMFERKVKDVTHEILDDESNPVVNRTFEAVGEDSGALDFVYDMNREHLQKSCS</sequence>
<feature type="compositionally biased region" description="Polar residues" evidence="1">
    <location>
        <begin position="1"/>
        <end position="12"/>
    </location>
</feature>
<feature type="compositionally biased region" description="Basic and acidic residues" evidence="1">
    <location>
        <begin position="15"/>
        <end position="30"/>
    </location>
</feature>
<reference evidence="2 3" key="2">
    <citation type="submission" date="2018-11" db="EMBL/GenBank/DDBJ databases">
        <authorList>
            <consortium name="Pathogen Informatics"/>
        </authorList>
    </citation>
    <scope>NUCLEOTIDE SEQUENCE [LARGE SCALE GENOMIC DNA]</scope>
    <source>
        <strain evidence="2 3">MHpl1</strain>
    </source>
</reference>
<dbReference type="Proteomes" id="UP000268014">
    <property type="component" value="Unassembled WGS sequence"/>
</dbReference>
<organism evidence="4">
    <name type="scientific">Haemonchus placei</name>
    <name type="common">Barber's pole worm</name>
    <dbReference type="NCBI Taxonomy" id="6290"/>
    <lineage>
        <taxon>Eukaryota</taxon>
        <taxon>Metazoa</taxon>
        <taxon>Ecdysozoa</taxon>
        <taxon>Nematoda</taxon>
        <taxon>Chromadorea</taxon>
        <taxon>Rhabditida</taxon>
        <taxon>Rhabditina</taxon>
        <taxon>Rhabditomorpha</taxon>
        <taxon>Strongyloidea</taxon>
        <taxon>Trichostrongylidae</taxon>
        <taxon>Haemonchus</taxon>
    </lineage>
</organism>
<evidence type="ECO:0000313" key="4">
    <source>
        <dbReference type="WBParaSite" id="HPLM_0000124701-mRNA-1"/>
    </source>
</evidence>
<proteinExistence type="predicted"/>
<feature type="region of interest" description="Disordered" evidence="1">
    <location>
        <begin position="1"/>
        <end position="30"/>
    </location>
</feature>
<evidence type="ECO:0000313" key="2">
    <source>
        <dbReference type="EMBL" id="VDO08618.1"/>
    </source>
</evidence>